<gene>
    <name evidence="1" type="ORF">T23_12750</name>
</gene>
<dbReference type="EMBL" id="AP028127">
    <property type="protein sequence ID" value="BEH91173.1"/>
    <property type="molecule type" value="Genomic_DNA"/>
</dbReference>
<name>A0ABM8IIW0_9FIRM</name>
<proteinExistence type="predicted"/>
<evidence type="ECO:0000313" key="2">
    <source>
        <dbReference type="Proteomes" id="UP001432099"/>
    </source>
</evidence>
<keyword evidence="2" id="KW-1185">Reference proteome</keyword>
<accession>A0ABM8IIW0</accession>
<evidence type="ECO:0000313" key="1">
    <source>
        <dbReference type="EMBL" id="BEH91173.1"/>
    </source>
</evidence>
<dbReference type="Proteomes" id="UP001432099">
    <property type="component" value="Chromosome"/>
</dbReference>
<sequence length="61" mass="7046">MGLLKDLVFVIYAPHFVVRCPMISKTTCSFLVRGGRRITEDENSNGEYRYVHPMQQESIVI</sequence>
<reference evidence="1" key="1">
    <citation type="journal article" date="2024" name="Int. J. Syst. Evol. Microbiol.">
        <title>Turicibacter faecis sp. nov., isolated from faeces of heart failure mouse model.</title>
        <authorList>
            <person name="Imamura Y."/>
            <person name="Motooka D."/>
            <person name="Nakajima Y."/>
            <person name="Ito S."/>
            <person name="Kitakaze M."/>
            <person name="Iida T."/>
            <person name="Nakamura S."/>
        </authorList>
    </citation>
    <scope>NUCLEOTIDE SEQUENCE</scope>
    <source>
        <strain evidence="1">TC023</strain>
    </source>
</reference>
<protein>
    <submittedName>
        <fullName evidence="1">Uncharacterized protein</fullName>
    </submittedName>
</protein>
<organism evidence="1 2">
    <name type="scientific">Turicibacter faecis</name>
    <dbReference type="NCBI Taxonomy" id="2963365"/>
    <lineage>
        <taxon>Bacteria</taxon>
        <taxon>Bacillati</taxon>
        <taxon>Bacillota</taxon>
        <taxon>Erysipelotrichia</taxon>
        <taxon>Erysipelotrichales</taxon>
        <taxon>Turicibacteraceae</taxon>
        <taxon>Turicibacter</taxon>
    </lineage>
</organism>